<dbReference type="Gene3D" id="1.20.120.1750">
    <property type="match status" value="1"/>
</dbReference>
<dbReference type="GO" id="GO:0016740">
    <property type="term" value="F:transferase activity"/>
    <property type="evidence" value="ECO:0007669"/>
    <property type="project" value="UniProtKB-KW"/>
</dbReference>
<comment type="caution">
    <text evidence="9">The sequence shown here is derived from an EMBL/GenBank/DDBJ whole genome shotgun (WGS) entry which is preliminary data.</text>
</comment>
<evidence type="ECO:0000256" key="7">
    <source>
        <dbReference type="ARBA" id="ARBA00022833"/>
    </source>
</evidence>
<dbReference type="Proteomes" id="UP000266841">
    <property type="component" value="Unassembled WGS sequence"/>
</dbReference>
<keyword evidence="5" id="KW-0863">Zinc-finger</keyword>
<dbReference type="OrthoDB" id="10009520at2759"/>
<evidence type="ECO:0000256" key="2">
    <source>
        <dbReference type="ARBA" id="ARBA00022679"/>
    </source>
</evidence>
<sequence length="472" mass="53120">MSRSQSGQGHFVCRVCINHYVGEQLDGNGSTLFKCIADPDCQNHYTNEMLDQEGVLDEKLNARRNDRVFRDNLKSSGIEGVWQCPVCAYCGLNDEKYPWVECPMCEKQYCTSCDELYHKDKTCEQARIDKVLKKGLRQSAHEAMSQASKRVCPHCSQEYQKSDGCNKCGGLSCYLCSQKITGYDHFSGAGATCQLWTNTDAMAQIDRDRRHAAGRKVLLDAGVSDEKVIKAVLASPAKKTHQVARSAVPAHPVAQIAQLPRRIIRALRPQAVQPPQINQPPQVQQRPAAQLNNNQALLLQPQVQLPIAPHNNVANANGPRHVAFAEDRQLQPAFGLAREQVHHAQGFAHPGEGQFGADRRLGEAREADGQGQAYEARDAFAQQARANQVNNVAAGVQIHFRRLEIRALERQLDFNRLQRNQFEARLRHFQQNLPLNLLEAAEVDRIRARINANMITQRILRERYEWLRAGNM</sequence>
<dbReference type="PANTHER" id="PTHR22770">
    <property type="entry name" value="UBIQUITIN CONJUGATING ENZYME 7 INTERACTING PROTEIN-RELATED"/>
    <property type="match status" value="1"/>
</dbReference>
<proteinExistence type="predicted"/>
<dbReference type="InterPro" id="IPR044066">
    <property type="entry name" value="TRIAD_supradom"/>
</dbReference>
<keyword evidence="7" id="KW-0862">Zinc</keyword>
<keyword evidence="2" id="KW-0808">Transferase</keyword>
<dbReference type="EMBL" id="AGNL01002870">
    <property type="protein sequence ID" value="EJK75554.1"/>
    <property type="molecule type" value="Genomic_DNA"/>
</dbReference>
<keyword evidence="4" id="KW-0677">Repeat</keyword>
<dbReference type="PROSITE" id="PS51873">
    <property type="entry name" value="TRIAD"/>
    <property type="match status" value="1"/>
</dbReference>
<dbReference type="PANTHER" id="PTHR22770:SF47">
    <property type="entry name" value="E3 UBIQUITIN-PROTEIN LIGASE RNF216"/>
    <property type="match status" value="1"/>
</dbReference>
<name>K0TEK7_THAOC</name>
<keyword evidence="6" id="KW-0833">Ubl conjugation pathway</keyword>
<dbReference type="eggNOG" id="KOG1812">
    <property type="taxonomic scope" value="Eukaryota"/>
</dbReference>
<evidence type="ECO:0000256" key="4">
    <source>
        <dbReference type="ARBA" id="ARBA00022737"/>
    </source>
</evidence>
<evidence type="ECO:0000256" key="6">
    <source>
        <dbReference type="ARBA" id="ARBA00022786"/>
    </source>
</evidence>
<comment type="pathway">
    <text evidence="1">Protein modification; protein ubiquitination.</text>
</comment>
<gene>
    <name evidence="9" type="ORF">THAOC_02721</name>
</gene>
<dbReference type="GO" id="GO:0008270">
    <property type="term" value="F:zinc ion binding"/>
    <property type="evidence" value="ECO:0007669"/>
    <property type="project" value="UniProtKB-KW"/>
</dbReference>
<dbReference type="SUPFAM" id="SSF57850">
    <property type="entry name" value="RING/U-box"/>
    <property type="match status" value="2"/>
</dbReference>
<evidence type="ECO:0000256" key="3">
    <source>
        <dbReference type="ARBA" id="ARBA00022723"/>
    </source>
</evidence>
<accession>K0TEK7</accession>
<dbReference type="AlphaFoldDB" id="K0TEK7"/>
<evidence type="ECO:0000259" key="8">
    <source>
        <dbReference type="PROSITE" id="PS51873"/>
    </source>
</evidence>
<keyword evidence="10" id="KW-1185">Reference proteome</keyword>
<protein>
    <recommendedName>
        <fullName evidence="8">RING-type domain-containing protein</fullName>
    </recommendedName>
</protein>
<evidence type="ECO:0000313" key="10">
    <source>
        <dbReference type="Proteomes" id="UP000266841"/>
    </source>
</evidence>
<evidence type="ECO:0000256" key="1">
    <source>
        <dbReference type="ARBA" id="ARBA00004906"/>
    </source>
</evidence>
<dbReference type="InterPro" id="IPR051628">
    <property type="entry name" value="LUBAC_E3_Ligases"/>
</dbReference>
<feature type="domain" description="RING-type" evidence="8">
    <location>
        <begin position="1"/>
        <end position="197"/>
    </location>
</feature>
<dbReference type="CDD" id="cd20335">
    <property type="entry name" value="BRcat_RBR"/>
    <property type="match status" value="1"/>
</dbReference>
<dbReference type="Pfam" id="PF26200">
    <property type="entry name" value="Rcat_RNF216"/>
    <property type="match status" value="1"/>
</dbReference>
<keyword evidence="3" id="KW-0479">Metal-binding</keyword>
<organism evidence="9 10">
    <name type="scientific">Thalassiosira oceanica</name>
    <name type="common">Marine diatom</name>
    <dbReference type="NCBI Taxonomy" id="159749"/>
    <lineage>
        <taxon>Eukaryota</taxon>
        <taxon>Sar</taxon>
        <taxon>Stramenopiles</taxon>
        <taxon>Ochrophyta</taxon>
        <taxon>Bacillariophyta</taxon>
        <taxon>Coscinodiscophyceae</taxon>
        <taxon>Thalassiosirophycidae</taxon>
        <taxon>Thalassiosirales</taxon>
        <taxon>Thalassiosiraceae</taxon>
        <taxon>Thalassiosira</taxon>
    </lineage>
</organism>
<reference evidence="9 10" key="1">
    <citation type="journal article" date="2012" name="Genome Biol.">
        <title>Genome and low-iron response of an oceanic diatom adapted to chronic iron limitation.</title>
        <authorList>
            <person name="Lommer M."/>
            <person name="Specht M."/>
            <person name="Roy A.S."/>
            <person name="Kraemer L."/>
            <person name="Andreson R."/>
            <person name="Gutowska M.A."/>
            <person name="Wolf J."/>
            <person name="Bergner S.V."/>
            <person name="Schilhabel M.B."/>
            <person name="Klostermeier U.C."/>
            <person name="Beiko R.G."/>
            <person name="Rosenstiel P."/>
            <person name="Hippler M."/>
            <person name="Laroche J."/>
        </authorList>
    </citation>
    <scope>NUCLEOTIDE SEQUENCE [LARGE SCALE GENOMIC DNA]</scope>
    <source>
        <strain evidence="9 10">CCMP1005</strain>
    </source>
</reference>
<evidence type="ECO:0000256" key="5">
    <source>
        <dbReference type="ARBA" id="ARBA00022771"/>
    </source>
</evidence>
<evidence type="ECO:0000313" key="9">
    <source>
        <dbReference type="EMBL" id="EJK75554.1"/>
    </source>
</evidence>